<dbReference type="InterPro" id="IPR002711">
    <property type="entry name" value="HNH"/>
</dbReference>
<dbReference type="EMBL" id="JAHPMX010000017">
    <property type="protein sequence ID" value="MBU9359553.1"/>
    <property type="molecule type" value="Genomic_DNA"/>
</dbReference>
<dbReference type="CDD" id="cd00085">
    <property type="entry name" value="HNHc"/>
    <property type="match status" value="1"/>
</dbReference>
<sequence length="68" mass="7979">MNSYRRRIRCIRHFSLRNSTRFPNDDIEPLARGGSNDIANIQLLCRTCNLSKHARDPVEFMQSRGFLL</sequence>
<feature type="domain" description="HNH" evidence="1">
    <location>
        <begin position="9"/>
        <end position="55"/>
    </location>
</feature>
<dbReference type="GO" id="GO:0004519">
    <property type="term" value="F:endonuclease activity"/>
    <property type="evidence" value="ECO:0007669"/>
    <property type="project" value="UniProtKB-KW"/>
</dbReference>
<keyword evidence="2" id="KW-0255">Endonuclease</keyword>
<reference evidence="2" key="1">
    <citation type="submission" date="2021-06" db="EMBL/GenBank/DDBJ databases">
        <title>A collection of bacterial strains from the Burkholderia cepacia Research Laboratory and Repository.</title>
        <authorList>
            <person name="Lipuma J."/>
            <person name="Spilker T."/>
        </authorList>
    </citation>
    <scope>NUCLEOTIDE SEQUENCE</scope>
    <source>
        <strain evidence="2">AU37435</strain>
    </source>
</reference>
<keyword evidence="2" id="KW-0540">Nuclease</keyword>
<dbReference type="InterPro" id="IPR003615">
    <property type="entry name" value="HNH_nuc"/>
</dbReference>
<organism evidence="2 3">
    <name type="scientific">Burkholderia multivorans</name>
    <dbReference type="NCBI Taxonomy" id="87883"/>
    <lineage>
        <taxon>Bacteria</taxon>
        <taxon>Pseudomonadati</taxon>
        <taxon>Pseudomonadota</taxon>
        <taxon>Betaproteobacteria</taxon>
        <taxon>Burkholderiales</taxon>
        <taxon>Burkholderiaceae</taxon>
        <taxon>Burkholderia</taxon>
        <taxon>Burkholderia cepacia complex</taxon>
    </lineage>
</organism>
<keyword evidence="2" id="KW-0378">Hydrolase</keyword>
<gene>
    <name evidence="2" type="ORF">KTE52_24745</name>
</gene>
<name>A0AAP2MRW7_9BURK</name>
<accession>A0AAP2MRW7</accession>
<dbReference type="Pfam" id="PF01844">
    <property type="entry name" value="HNH"/>
    <property type="match status" value="1"/>
</dbReference>
<dbReference type="AlphaFoldDB" id="A0AAP2MRW7"/>
<evidence type="ECO:0000313" key="2">
    <source>
        <dbReference type="EMBL" id="MBU9359553.1"/>
    </source>
</evidence>
<proteinExistence type="predicted"/>
<dbReference type="GO" id="GO:0008270">
    <property type="term" value="F:zinc ion binding"/>
    <property type="evidence" value="ECO:0007669"/>
    <property type="project" value="InterPro"/>
</dbReference>
<evidence type="ECO:0000313" key="3">
    <source>
        <dbReference type="Proteomes" id="UP001196915"/>
    </source>
</evidence>
<comment type="caution">
    <text evidence="2">The sequence shown here is derived from an EMBL/GenBank/DDBJ whole genome shotgun (WGS) entry which is preliminary data.</text>
</comment>
<dbReference type="Proteomes" id="UP001196915">
    <property type="component" value="Unassembled WGS sequence"/>
</dbReference>
<protein>
    <submittedName>
        <fullName evidence="2">HNH endonuclease</fullName>
    </submittedName>
</protein>
<dbReference type="RefSeq" id="WP_217084780.1">
    <property type="nucleotide sequence ID" value="NZ_JAGXER010000004.1"/>
</dbReference>
<evidence type="ECO:0000259" key="1">
    <source>
        <dbReference type="Pfam" id="PF01844"/>
    </source>
</evidence>
<dbReference type="GO" id="GO:0003676">
    <property type="term" value="F:nucleic acid binding"/>
    <property type="evidence" value="ECO:0007669"/>
    <property type="project" value="InterPro"/>
</dbReference>